<dbReference type="PANTHER" id="PTHR45615:SF66">
    <property type="entry name" value="CARD DOMAIN-CONTAINING PROTEIN"/>
    <property type="match status" value="1"/>
</dbReference>
<proteinExistence type="predicted"/>
<feature type="coiled-coil region" evidence="1">
    <location>
        <begin position="308"/>
        <end position="335"/>
    </location>
</feature>
<protein>
    <submittedName>
        <fullName evidence="3">Uncharacterized protein</fullName>
    </submittedName>
</protein>
<feature type="coiled-coil region" evidence="1">
    <location>
        <begin position="955"/>
        <end position="1127"/>
    </location>
</feature>
<evidence type="ECO:0000256" key="2">
    <source>
        <dbReference type="SAM" id="MobiDB-lite"/>
    </source>
</evidence>
<feature type="region of interest" description="Disordered" evidence="2">
    <location>
        <begin position="335"/>
        <end position="355"/>
    </location>
</feature>
<dbReference type="PANTHER" id="PTHR45615">
    <property type="entry name" value="MYOSIN HEAVY CHAIN, NON-MUSCLE"/>
    <property type="match status" value="1"/>
</dbReference>
<feature type="compositionally biased region" description="Basic and acidic residues" evidence="2">
    <location>
        <begin position="763"/>
        <end position="773"/>
    </location>
</feature>
<feature type="coiled-coil region" evidence="1">
    <location>
        <begin position="155"/>
        <end position="203"/>
    </location>
</feature>
<feature type="region of interest" description="Disordered" evidence="2">
    <location>
        <begin position="1227"/>
        <end position="1253"/>
    </location>
</feature>
<dbReference type="EMBL" id="LGRX02014749">
    <property type="protein sequence ID" value="KAK3264163.1"/>
    <property type="molecule type" value="Genomic_DNA"/>
</dbReference>
<keyword evidence="1" id="KW-0175">Coiled coil</keyword>
<feature type="region of interest" description="Disordered" evidence="2">
    <location>
        <begin position="726"/>
        <end position="788"/>
    </location>
</feature>
<sequence>MQNDDQNKNRSNLARAAYAPAARVKSAPLRKPSVQEPVKKTPAAGAAGSSSRTGGERPSTSATQGSAKQGGEAGSTRPATANVSSRKTSAHGTNGKRLADPKASPGLVRPATADVSSNKAAGEDVTRTEIDADGPLPCSPSSGKVGDMFQVLQTISQLQEESDARLAEYDQLKTALSKTQLERDKLQAQNAELSKRNGAQEAELCRYKFELDTLRQEVKDGRIRSWLNGASGKSTILAAQQAAQCPVPPLLEEGAASDQGNAEEEPEAERLASLEPAARAPPVETASVGLQTEPEKRDAVGFAAGTDNQMLERACLALRSELEEAREQLRVATEAKPPPTVQASLARPSNQERADIETDTEAKKMLLQEENELVKSNEVLQKQRAQVASEVVRLEAKVAGLKEVASRLQVEVWQTEAKTAALTTIGAAADTVLRPPGSLVDGFRSAEMCGEEARAAAPALQPVVEQLRAVVAQMRAEAEEREDQLDAQRVRMTAMQGELDKQAVLLEERTRQVAVSEQLLHHGTATSAVAAEQLKAAQTEVEDLRLVKAALRSKLTEAEEGETAQRAVMEAELVEAGTVAAALRAEVQRAAAEGTRIELAREAEAQQSAAAHRQALAAVEQQLAAAAGQLEEARAQSHTQSGELEGLRVQLQEHARAFTLETHKHGQAQAEVMEQLRAAEACAAAREADLLKKVAEAEAHAATSAEAVNALRSELDSAEAAAKWLQGDAGKRAEGDAGKRGAMVGRGQSAPGEMLGRGAGRRCWGEKRGREDGGAGAESAQECWEEGPRREMLGEAEVAGRRCWGRGEGGGGGGAVCAGEMLGRGAREVLSTRKEVEGLKAALEDQGKDAGDAASRDGYLRKSLLSRRSTQQLPERRLRGTWPRLLRYSKWQRQVAEGEARLLRYSKWQRVRPGSALQQVAEGEEARLCAPASGGRLRPALRYSKWQRVMPGYALQQVAEELEAAKTQLTSELEDAVLERGVMEGECAATAASMIAAEMWEEELQQHLRDAEERSRLAAAQAEQSAGAQAAAEEMVDGLREELLALRTRLRDREGSCAILEGQVREAEASLKAARADHDKAHAAAEQRLQEIQAEAVAAVERASKEHDQAELERKKVAQDLESLRMENQVATLELRQHCIESSGKSLEPCSVEYAMARGILRFKWSRMCTVSVLIGTQDLDSVQHFRCFASKFDEPAWFLGECLDHTTCSFPKLELELRTAEEARQALQKELESSQQAATSARDAVQQASATHAQKVAEAAELAAQLRADMQKAERGRRRVLSRELEAASQAEGSAAEAAAELRKKLATNEEMLAQLQPSELAREAGKKAEESRLLEAQKRDIEETATFRQEQIGGSLRAGSCRVATTSKARTNGSRYGAVDQWPAPRSAASDEASGLVCGSRPKRSSLF</sequence>
<reference evidence="3 4" key="1">
    <citation type="journal article" date="2015" name="Genome Biol. Evol.">
        <title>Comparative Genomics of a Bacterivorous Green Alga Reveals Evolutionary Causalities and Consequences of Phago-Mixotrophic Mode of Nutrition.</title>
        <authorList>
            <person name="Burns J.A."/>
            <person name="Paasch A."/>
            <person name="Narechania A."/>
            <person name="Kim E."/>
        </authorList>
    </citation>
    <scope>NUCLEOTIDE SEQUENCE [LARGE SCALE GENOMIC DNA]</scope>
    <source>
        <strain evidence="3 4">PLY_AMNH</strain>
    </source>
</reference>
<feature type="compositionally biased region" description="Low complexity" evidence="2">
    <location>
        <begin position="43"/>
        <end position="53"/>
    </location>
</feature>
<feature type="coiled-coil region" evidence="1">
    <location>
        <begin position="602"/>
        <end position="636"/>
    </location>
</feature>
<dbReference type="Proteomes" id="UP001190700">
    <property type="component" value="Unassembled WGS sequence"/>
</dbReference>
<feature type="compositionally biased region" description="Low complexity" evidence="2">
    <location>
        <begin position="14"/>
        <end position="23"/>
    </location>
</feature>
<feature type="coiled-coil region" evidence="1">
    <location>
        <begin position="464"/>
        <end position="491"/>
    </location>
</feature>
<feature type="compositionally biased region" description="Polar residues" evidence="2">
    <location>
        <begin position="58"/>
        <end position="67"/>
    </location>
</feature>
<feature type="region of interest" description="Disordered" evidence="2">
    <location>
        <begin position="251"/>
        <end position="295"/>
    </location>
</feature>
<comment type="caution">
    <text evidence="3">The sequence shown here is derived from an EMBL/GenBank/DDBJ whole genome shotgun (WGS) entry which is preliminary data.</text>
</comment>
<feature type="compositionally biased region" description="Basic and acidic residues" evidence="2">
    <location>
        <begin position="729"/>
        <end position="739"/>
    </location>
</feature>
<feature type="coiled-coil region" evidence="1">
    <location>
        <begin position="534"/>
        <end position="561"/>
    </location>
</feature>
<keyword evidence="4" id="KW-1185">Reference proteome</keyword>
<gene>
    <name evidence="3" type="ORF">CYMTET_27076</name>
</gene>
<evidence type="ECO:0000256" key="1">
    <source>
        <dbReference type="SAM" id="Coils"/>
    </source>
</evidence>
<evidence type="ECO:0000313" key="3">
    <source>
        <dbReference type="EMBL" id="KAK3264163.1"/>
    </source>
</evidence>
<feature type="coiled-coil region" evidence="1">
    <location>
        <begin position="366"/>
        <end position="411"/>
    </location>
</feature>
<feature type="compositionally biased region" description="Polar residues" evidence="2">
    <location>
        <begin position="77"/>
        <end position="92"/>
    </location>
</feature>
<accession>A0AAE0FR37</accession>
<feature type="compositionally biased region" description="Basic and acidic residues" evidence="2">
    <location>
        <begin position="121"/>
        <end position="130"/>
    </location>
</feature>
<organism evidence="3 4">
    <name type="scientific">Cymbomonas tetramitiformis</name>
    <dbReference type="NCBI Taxonomy" id="36881"/>
    <lineage>
        <taxon>Eukaryota</taxon>
        <taxon>Viridiplantae</taxon>
        <taxon>Chlorophyta</taxon>
        <taxon>Pyramimonadophyceae</taxon>
        <taxon>Pyramimonadales</taxon>
        <taxon>Pyramimonadaceae</taxon>
        <taxon>Cymbomonas</taxon>
    </lineage>
</organism>
<evidence type="ECO:0000313" key="4">
    <source>
        <dbReference type="Proteomes" id="UP001190700"/>
    </source>
</evidence>
<name>A0AAE0FR37_9CHLO</name>
<feature type="region of interest" description="Disordered" evidence="2">
    <location>
        <begin position="1"/>
        <end position="142"/>
    </location>
</feature>
<feature type="region of interest" description="Disordered" evidence="2">
    <location>
        <begin position="1372"/>
        <end position="1410"/>
    </location>
</feature>